<evidence type="ECO:0000313" key="4">
    <source>
        <dbReference type="Proteomes" id="UP000016933"/>
    </source>
</evidence>
<evidence type="ECO:0000256" key="1">
    <source>
        <dbReference type="SAM" id="MobiDB-lite"/>
    </source>
</evidence>
<reference evidence="4" key="1">
    <citation type="journal article" date="2012" name="PLoS Genet.">
        <title>The genomes of the fungal plant pathogens Cladosporium fulvum and Dothistroma septosporum reveal adaptation to different hosts and lifestyles but also signatures of common ancestry.</title>
        <authorList>
            <person name="de Wit P.J.G.M."/>
            <person name="van der Burgt A."/>
            <person name="Oekmen B."/>
            <person name="Stergiopoulos I."/>
            <person name="Abd-Elsalam K.A."/>
            <person name="Aerts A.L."/>
            <person name="Bahkali A.H."/>
            <person name="Beenen H.G."/>
            <person name="Chettri P."/>
            <person name="Cox M.P."/>
            <person name="Datema E."/>
            <person name="de Vries R.P."/>
            <person name="Dhillon B."/>
            <person name="Ganley A.R."/>
            <person name="Griffiths S.A."/>
            <person name="Guo Y."/>
            <person name="Hamelin R.C."/>
            <person name="Henrissat B."/>
            <person name="Kabir M.S."/>
            <person name="Jashni M.K."/>
            <person name="Kema G."/>
            <person name="Klaubauf S."/>
            <person name="Lapidus A."/>
            <person name="Levasseur A."/>
            <person name="Lindquist E."/>
            <person name="Mehrabi R."/>
            <person name="Ohm R.A."/>
            <person name="Owen T.J."/>
            <person name="Salamov A."/>
            <person name="Schwelm A."/>
            <person name="Schijlen E."/>
            <person name="Sun H."/>
            <person name="van den Burg H.A."/>
            <person name="van Ham R.C.H.J."/>
            <person name="Zhang S."/>
            <person name="Goodwin S.B."/>
            <person name="Grigoriev I.V."/>
            <person name="Collemare J."/>
            <person name="Bradshaw R.E."/>
        </authorList>
    </citation>
    <scope>NUCLEOTIDE SEQUENCE [LARGE SCALE GENOMIC DNA]</scope>
    <source>
        <strain evidence="4">NZE10 / CBS 128990</strain>
    </source>
</reference>
<feature type="region of interest" description="Disordered" evidence="1">
    <location>
        <begin position="25"/>
        <end position="48"/>
    </location>
</feature>
<gene>
    <name evidence="3" type="ORF">DOTSEDRAFT_75560</name>
</gene>
<organism evidence="3 4">
    <name type="scientific">Dothistroma septosporum (strain NZE10 / CBS 128990)</name>
    <name type="common">Red band needle blight fungus</name>
    <name type="synonym">Mycosphaerella pini</name>
    <dbReference type="NCBI Taxonomy" id="675120"/>
    <lineage>
        <taxon>Eukaryota</taxon>
        <taxon>Fungi</taxon>
        <taxon>Dikarya</taxon>
        <taxon>Ascomycota</taxon>
        <taxon>Pezizomycotina</taxon>
        <taxon>Dothideomycetes</taxon>
        <taxon>Dothideomycetidae</taxon>
        <taxon>Mycosphaerellales</taxon>
        <taxon>Mycosphaerellaceae</taxon>
        <taxon>Dothistroma</taxon>
    </lineage>
</organism>
<dbReference type="Pfam" id="PF06985">
    <property type="entry name" value="HET"/>
    <property type="match status" value="1"/>
</dbReference>
<dbReference type="STRING" id="675120.M2YIX9"/>
<dbReference type="OMA" id="LLELEYW"/>
<feature type="domain" description="Heterokaryon incompatibility" evidence="2">
    <location>
        <begin position="90"/>
        <end position="224"/>
    </location>
</feature>
<dbReference type="OrthoDB" id="3647231at2759"/>
<reference evidence="3 4" key="2">
    <citation type="journal article" date="2012" name="PLoS Pathog.">
        <title>Diverse lifestyles and strategies of plant pathogenesis encoded in the genomes of eighteen Dothideomycetes fungi.</title>
        <authorList>
            <person name="Ohm R.A."/>
            <person name="Feau N."/>
            <person name="Henrissat B."/>
            <person name="Schoch C.L."/>
            <person name="Horwitz B.A."/>
            <person name="Barry K.W."/>
            <person name="Condon B.J."/>
            <person name="Copeland A.C."/>
            <person name="Dhillon B."/>
            <person name="Glaser F."/>
            <person name="Hesse C.N."/>
            <person name="Kosti I."/>
            <person name="LaButti K."/>
            <person name="Lindquist E.A."/>
            <person name="Lucas S."/>
            <person name="Salamov A.A."/>
            <person name="Bradshaw R.E."/>
            <person name="Ciuffetti L."/>
            <person name="Hamelin R.C."/>
            <person name="Kema G.H.J."/>
            <person name="Lawrence C."/>
            <person name="Scott J.A."/>
            <person name="Spatafora J.W."/>
            <person name="Turgeon B.G."/>
            <person name="de Wit P.J.G.M."/>
            <person name="Zhong S."/>
            <person name="Goodwin S.B."/>
            <person name="Grigoriev I.V."/>
        </authorList>
    </citation>
    <scope>NUCLEOTIDE SEQUENCE [LARGE SCALE GENOMIC DNA]</scope>
    <source>
        <strain evidence="4">NZE10 / CBS 128990</strain>
    </source>
</reference>
<protein>
    <recommendedName>
        <fullName evidence="2">Heterokaryon incompatibility domain-containing protein</fullName>
    </recommendedName>
</protein>
<evidence type="ECO:0000313" key="3">
    <source>
        <dbReference type="EMBL" id="EME38890.1"/>
    </source>
</evidence>
<evidence type="ECO:0000259" key="2">
    <source>
        <dbReference type="Pfam" id="PF06985"/>
    </source>
</evidence>
<dbReference type="eggNOG" id="ENOG502RV4V">
    <property type="taxonomic scope" value="Eukaryota"/>
</dbReference>
<proteinExistence type="predicted"/>
<dbReference type="InterPro" id="IPR010730">
    <property type="entry name" value="HET"/>
</dbReference>
<dbReference type="PANTHER" id="PTHR24148">
    <property type="entry name" value="ANKYRIN REPEAT DOMAIN-CONTAINING PROTEIN 39 HOMOLOG-RELATED"/>
    <property type="match status" value="1"/>
</dbReference>
<dbReference type="Proteomes" id="UP000016933">
    <property type="component" value="Unassembled WGS sequence"/>
</dbReference>
<keyword evidence="4" id="KW-1185">Reference proteome</keyword>
<name>M2YIX9_DOTSN</name>
<dbReference type="AlphaFoldDB" id="M2YIX9"/>
<dbReference type="HOGENOM" id="CLU_577492_0_0_1"/>
<accession>M2YIX9</accession>
<dbReference type="EMBL" id="KB446546">
    <property type="protein sequence ID" value="EME38890.1"/>
    <property type="molecule type" value="Genomic_DNA"/>
</dbReference>
<sequence>MDQYLPLTGVPPGYNIHDFGEDVEHSFMSSPDMPTPPAHSPEDDERRYGYGSLDAERRQIRLLQITSQKDDDGNLRCSLTVHTLEATPAYLALSYAWSRPDADCWVSIEANRIQVGKNLLRFLEMIQQCDRFRQTFFWIDAICIDQMNVVERSEQVALMATIYKQAQSVIAWLGPSYGESDVAMNAMRKMPSRSQMPNVWRRSAAGIRRLCHRPYWTRLWVLQELALAKSYTLYCGTKRVPGKLFAEFLDNMKATLMPASFDQSGLAFDAEICLRSPAWSMLKQINTAQRDSLYTQVCQASGLQCRDQRDRVYALLGIAETNLDHIRPDYTAPMIKIVMAVVRNEYIVHPAKDLAAMPRHIAKLCKVLDIDLNSTIEHMSDSEPLSRLGIIQGELHQDRLNFERHSGELSAGLLLSDAITALFLASTHNMPRFVEYWYRETDRTARYELIYRAAQQKWRVIYKLLYGVMIGRE</sequence>
<dbReference type="InterPro" id="IPR052895">
    <property type="entry name" value="HetReg/Transcr_Mod"/>
</dbReference>
<dbReference type="PANTHER" id="PTHR24148:SF73">
    <property type="entry name" value="HET DOMAIN PROTEIN (AFU_ORTHOLOGUE AFUA_8G01020)"/>
    <property type="match status" value="1"/>
</dbReference>